<keyword evidence="2" id="KW-1185">Reference proteome</keyword>
<reference evidence="1" key="1">
    <citation type="submission" date="2024-04" db="EMBL/GenBank/DDBJ databases">
        <authorList>
            <consortium name="Molecular Ecology Group"/>
        </authorList>
    </citation>
    <scope>NUCLEOTIDE SEQUENCE</scope>
</reference>
<protein>
    <submittedName>
        <fullName evidence="1">Uncharacterized protein</fullName>
    </submittedName>
</protein>
<evidence type="ECO:0000313" key="1">
    <source>
        <dbReference type="EMBL" id="CAL1674897.1"/>
    </source>
</evidence>
<name>A0AAV2N540_9HYME</name>
<proteinExistence type="predicted"/>
<organism evidence="1 2">
    <name type="scientific">Lasius platythorax</name>
    <dbReference type="NCBI Taxonomy" id="488582"/>
    <lineage>
        <taxon>Eukaryota</taxon>
        <taxon>Metazoa</taxon>
        <taxon>Ecdysozoa</taxon>
        <taxon>Arthropoda</taxon>
        <taxon>Hexapoda</taxon>
        <taxon>Insecta</taxon>
        <taxon>Pterygota</taxon>
        <taxon>Neoptera</taxon>
        <taxon>Endopterygota</taxon>
        <taxon>Hymenoptera</taxon>
        <taxon>Apocrita</taxon>
        <taxon>Aculeata</taxon>
        <taxon>Formicoidea</taxon>
        <taxon>Formicidae</taxon>
        <taxon>Formicinae</taxon>
        <taxon>Lasius</taxon>
        <taxon>Lasius</taxon>
    </lineage>
</organism>
<dbReference type="EMBL" id="OZ034833">
    <property type="protein sequence ID" value="CAL1674897.1"/>
    <property type="molecule type" value="Genomic_DNA"/>
</dbReference>
<gene>
    <name evidence="1" type="ORF">LPLAT_LOCUS1423</name>
</gene>
<dbReference type="Proteomes" id="UP001497644">
    <property type="component" value="Chromosome 10"/>
</dbReference>
<accession>A0AAV2N540</accession>
<evidence type="ECO:0000313" key="2">
    <source>
        <dbReference type="Proteomes" id="UP001497644"/>
    </source>
</evidence>
<sequence>MRVVVVATAMAGSARDDVKRSRTVSMLLSLSMINGKTFLLVFLRATAENCADTWVHLRCAILNDERRSVARLDVGSVEVDLQLRGRRYKTIQDNKETGKY</sequence>
<dbReference type="AlphaFoldDB" id="A0AAV2N540"/>